<feature type="non-terminal residue" evidence="1">
    <location>
        <position position="1"/>
    </location>
</feature>
<dbReference type="EMBL" id="JAAGMA010000169">
    <property type="protein sequence ID" value="NEB08510.1"/>
    <property type="molecule type" value="Genomic_DNA"/>
</dbReference>
<organism evidence="1 2">
    <name type="scientific">Streptomyces coelicoflavus</name>
    <dbReference type="NCBI Taxonomy" id="285562"/>
    <lineage>
        <taxon>Bacteria</taxon>
        <taxon>Bacillati</taxon>
        <taxon>Actinomycetota</taxon>
        <taxon>Actinomycetes</taxon>
        <taxon>Kitasatosporales</taxon>
        <taxon>Streptomycetaceae</taxon>
        <taxon>Streptomyces</taxon>
    </lineage>
</organism>
<accession>A0A7K3PES8</accession>
<comment type="caution">
    <text evidence="1">The sequence shown here is derived from an EMBL/GenBank/DDBJ whole genome shotgun (WGS) entry which is preliminary data.</text>
</comment>
<dbReference type="Proteomes" id="UP000470446">
    <property type="component" value="Unassembled WGS sequence"/>
</dbReference>
<gene>
    <name evidence="1" type="ORF">G3I32_06425</name>
</gene>
<evidence type="ECO:0000313" key="2">
    <source>
        <dbReference type="Proteomes" id="UP000470446"/>
    </source>
</evidence>
<sequence length="58" mass="5954">GVTLLPETTEGPVPALRRAADALLTAAGGGRPHPCDAAFGLRVTEILAECEALLADRE</sequence>
<proteinExistence type="predicted"/>
<dbReference type="AlphaFoldDB" id="A0A7K3PES8"/>
<reference evidence="1 2" key="1">
    <citation type="submission" date="2020-01" db="EMBL/GenBank/DDBJ databases">
        <title>Insect and environment-associated Actinomycetes.</title>
        <authorList>
            <person name="Currrie C."/>
            <person name="Chevrette M."/>
            <person name="Carlson C."/>
            <person name="Stubbendieck R."/>
            <person name="Wendt-Pienkowski E."/>
        </authorList>
    </citation>
    <scope>NUCLEOTIDE SEQUENCE [LARGE SCALE GENOMIC DNA]</scope>
    <source>
        <strain evidence="1 2">SID14163</strain>
    </source>
</reference>
<name>A0A7K3PES8_9ACTN</name>
<protein>
    <submittedName>
        <fullName evidence="1">Gfo/Idh/MocA family oxidoreductase</fullName>
    </submittedName>
</protein>
<evidence type="ECO:0000313" key="1">
    <source>
        <dbReference type="EMBL" id="NEB08510.1"/>
    </source>
</evidence>